<dbReference type="InterPro" id="IPR013337">
    <property type="entry name" value="CRISPR-assoc_prot_Cas5_Tneap"/>
</dbReference>
<dbReference type="AlphaFoldDB" id="A0A3S4UNK0"/>
<dbReference type="KEGG" id="poc:NCTC13071_02657"/>
<dbReference type="CDD" id="cd09693">
    <property type="entry name" value="Cas5_I"/>
    <property type="match status" value="1"/>
</dbReference>
<evidence type="ECO:0000313" key="2">
    <source>
        <dbReference type="EMBL" id="VEH16618.1"/>
    </source>
</evidence>
<dbReference type="EMBL" id="LR134384">
    <property type="protein sequence ID" value="VEH16618.1"/>
    <property type="molecule type" value="Genomic_DNA"/>
</dbReference>
<proteinExistence type="predicted"/>
<sequence>MKVFRIKISAWTASFRYPNIISGYQPTLEVPPLSTILGLMNACAGRYLNHADMEIGYYFNYRSISNDLETIYQMKYDKGTAKKQVKSNVINRQFLFDNTLYIYIIDKDFVKYFQTPAFQILLGRSCDLATIEDIVICDLKEVNNASKIKGQIVPFNSNFLPGTIQALPKYFTNTIPRENVGTEAYSVIGCNSDDFSTDLSALRDSINGEDVDIYMHHLRLGKEE</sequence>
<dbReference type="Gene3D" id="3.30.70.2660">
    <property type="match status" value="1"/>
</dbReference>
<organism evidence="2 3">
    <name type="scientific">Segatella oris</name>
    <dbReference type="NCBI Taxonomy" id="28135"/>
    <lineage>
        <taxon>Bacteria</taxon>
        <taxon>Pseudomonadati</taxon>
        <taxon>Bacteroidota</taxon>
        <taxon>Bacteroidia</taxon>
        <taxon>Bacteroidales</taxon>
        <taxon>Prevotellaceae</taxon>
        <taxon>Segatella</taxon>
    </lineage>
</organism>
<dbReference type="RefSeq" id="WP_018920530.1">
    <property type="nucleotide sequence ID" value="NZ_LR134384.1"/>
</dbReference>
<reference evidence="2 3" key="1">
    <citation type="submission" date="2018-12" db="EMBL/GenBank/DDBJ databases">
        <authorList>
            <consortium name="Pathogen Informatics"/>
        </authorList>
    </citation>
    <scope>NUCLEOTIDE SEQUENCE [LARGE SCALE GENOMIC DNA]</scope>
    <source>
        <strain evidence="2 3">NCTC13071</strain>
    </source>
</reference>
<dbReference type="NCBIfam" id="TIGR01895">
    <property type="entry name" value="cas_Cas5t"/>
    <property type="match status" value="1"/>
</dbReference>
<dbReference type="Proteomes" id="UP000274578">
    <property type="component" value="Chromosome 1"/>
</dbReference>
<gene>
    <name evidence="2" type="ORF">NCTC13071_02657</name>
</gene>
<protein>
    <submittedName>
        <fullName evidence="2">Uncharacterized protein predicted to be involved in DNA repair (RAMP superfamily)</fullName>
    </submittedName>
</protein>
<evidence type="ECO:0000313" key="3">
    <source>
        <dbReference type="Proteomes" id="UP000274578"/>
    </source>
</evidence>
<dbReference type="NCBIfam" id="TIGR02593">
    <property type="entry name" value="CRISPR_cas5"/>
    <property type="match status" value="1"/>
</dbReference>
<accession>A0A3S4UNK0</accession>
<keyword evidence="1" id="KW-0051">Antiviral defense</keyword>
<dbReference type="GeneID" id="85013376"/>
<dbReference type="GO" id="GO:0051607">
    <property type="term" value="P:defense response to virus"/>
    <property type="evidence" value="ECO:0007669"/>
    <property type="project" value="UniProtKB-KW"/>
</dbReference>
<evidence type="ECO:0000256" key="1">
    <source>
        <dbReference type="ARBA" id="ARBA00023118"/>
    </source>
</evidence>
<name>A0A3S4UNK0_9BACT</name>
<dbReference type="InterPro" id="IPR013422">
    <property type="entry name" value="CRISPR-assoc_prot_Cas5_N"/>
</dbReference>